<dbReference type="Proteomes" id="UP001595997">
    <property type="component" value="Unassembled WGS sequence"/>
</dbReference>
<comment type="caution">
    <text evidence="2">The sequence shown here is derived from an EMBL/GenBank/DDBJ whole genome shotgun (WGS) entry which is preliminary data.</text>
</comment>
<sequence length="336" mass="36560">MTVTPAVPDLPESTAYSSPVPREFVHKSAHTEVLLTGWKQLGEREFEVGAQWPRDHGYWRTGRGGVQDPMLLVETTRQVLPLLSHAAYRVPPDHQLIWDHHHCAFAAPLLRVTDRPAEVVLRLSVSHPPRPGGRLRRLAVKMTVTGEGRTLGTASTVFSAHSPEVYARLRGSRTRPPSEAMSAALPPPAPVVPALVARESEREVVLAPAGDESRRQLRVVTSSPWLFDHPVDHAPGMLLMEAARQCAHLVLQGRQSRLLHLVRMEAAFTRYVDLDEPAWVDWSEPSADGDSSGGAKEETLTVGITQRGVQAFTAVVGFASAAVLPGDGGTAGSQVR</sequence>
<accession>A0ABV9A4F8</accession>
<evidence type="ECO:0000259" key="1">
    <source>
        <dbReference type="Pfam" id="PF03756"/>
    </source>
</evidence>
<keyword evidence="3" id="KW-1185">Reference proteome</keyword>
<dbReference type="NCBIfam" id="NF041195">
    <property type="entry name" value="ScbA_BarX_GamBu"/>
    <property type="match status" value="1"/>
</dbReference>
<gene>
    <name evidence="2" type="ORF">ACFPA8_11660</name>
</gene>
<proteinExistence type="predicted"/>
<dbReference type="RefSeq" id="WP_386446494.1">
    <property type="nucleotide sequence ID" value="NZ_JBHSFH010000006.1"/>
</dbReference>
<evidence type="ECO:0000313" key="2">
    <source>
        <dbReference type="EMBL" id="MFC4494789.1"/>
    </source>
</evidence>
<dbReference type="InterPro" id="IPR005509">
    <property type="entry name" value="AfsA_hotdog_dom"/>
</dbReference>
<feature type="domain" description="A-factor biosynthesis hotdog" evidence="1">
    <location>
        <begin position="24"/>
        <end position="157"/>
    </location>
</feature>
<evidence type="ECO:0000313" key="3">
    <source>
        <dbReference type="Proteomes" id="UP001595997"/>
    </source>
</evidence>
<organism evidence="2 3">
    <name type="scientific">Streptomyces ovatisporus</name>
    <dbReference type="NCBI Taxonomy" id="1128682"/>
    <lineage>
        <taxon>Bacteria</taxon>
        <taxon>Bacillati</taxon>
        <taxon>Actinomycetota</taxon>
        <taxon>Actinomycetes</taxon>
        <taxon>Kitasatosporales</taxon>
        <taxon>Streptomycetaceae</taxon>
        <taxon>Streptomyces</taxon>
    </lineage>
</organism>
<reference evidence="3" key="1">
    <citation type="journal article" date="2019" name="Int. J. Syst. Evol. Microbiol.">
        <title>The Global Catalogue of Microorganisms (GCM) 10K type strain sequencing project: providing services to taxonomists for standard genome sequencing and annotation.</title>
        <authorList>
            <consortium name="The Broad Institute Genomics Platform"/>
            <consortium name="The Broad Institute Genome Sequencing Center for Infectious Disease"/>
            <person name="Wu L."/>
            <person name="Ma J."/>
        </authorList>
    </citation>
    <scope>NUCLEOTIDE SEQUENCE [LARGE SCALE GENOMIC DNA]</scope>
    <source>
        <strain evidence="3">CGMCC 4.7357</strain>
    </source>
</reference>
<dbReference type="InterPro" id="IPR047757">
    <property type="entry name" value="AfsA-like"/>
</dbReference>
<protein>
    <submittedName>
        <fullName evidence="2">ScbA/BarX family gamma-butyrolactone biosynthesis protein</fullName>
    </submittedName>
</protein>
<dbReference type="Pfam" id="PF03756">
    <property type="entry name" value="AfsA"/>
    <property type="match status" value="2"/>
</dbReference>
<dbReference type="EMBL" id="JBHSFH010000006">
    <property type="protein sequence ID" value="MFC4494789.1"/>
    <property type="molecule type" value="Genomic_DNA"/>
</dbReference>
<feature type="domain" description="A-factor biosynthesis hotdog" evidence="1">
    <location>
        <begin position="196"/>
        <end position="314"/>
    </location>
</feature>
<name>A0ABV9A4F8_9ACTN</name>